<keyword evidence="6" id="KW-1185">Reference proteome</keyword>
<dbReference type="Proteomes" id="UP000283644">
    <property type="component" value="Unassembled WGS sequence"/>
</dbReference>
<dbReference type="Pfam" id="PF00501">
    <property type="entry name" value="AMP-binding"/>
    <property type="match status" value="1"/>
</dbReference>
<comment type="caution">
    <text evidence="5">The sequence shown here is derived from an EMBL/GenBank/DDBJ whole genome shotgun (WGS) entry which is preliminary data.</text>
</comment>
<dbReference type="Pfam" id="PF13193">
    <property type="entry name" value="AMP-binding_C"/>
    <property type="match status" value="1"/>
</dbReference>
<accession>A0A417Y0E4</accession>
<feature type="domain" description="AMP-dependent synthetase/ligase" evidence="3">
    <location>
        <begin position="9"/>
        <end position="364"/>
    </location>
</feature>
<feature type="domain" description="AMP-binding enzyme C-terminal" evidence="4">
    <location>
        <begin position="423"/>
        <end position="501"/>
    </location>
</feature>
<dbReference type="PANTHER" id="PTHR43201:SF5">
    <property type="entry name" value="MEDIUM-CHAIN ACYL-COA LIGASE ACSF2, MITOCHONDRIAL"/>
    <property type="match status" value="1"/>
</dbReference>
<dbReference type="InterPro" id="IPR042099">
    <property type="entry name" value="ANL_N_sf"/>
</dbReference>
<name>A0A417Y0E4_9ACTN</name>
<dbReference type="AlphaFoldDB" id="A0A417Y0E4"/>
<dbReference type="InterPro" id="IPR020845">
    <property type="entry name" value="AMP-binding_CS"/>
</dbReference>
<dbReference type="GO" id="GO:0006631">
    <property type="term" value="P:fatty acid metabolic process"/>
    <property type="evidence" value="ECO:0007669"/>
    <property type="project" value="TreeGrafter"/>
</dbReference>
<dbReference type="PANTHER" id="PTHR43201">
    <property type="entry name" value="ACYL-COA SYNTHETASE"/>
    <property type="match status" value="1"/>
</dbReference>
<dbReference type="PROSITE" id="PS00455">
    <property type="entry name" value="AMP_BINDING"/>
    <property type="match status" value="1"/>
</dbReference>
<evidence type="ECO:0000313" key="6">
    <source>
        <dbReference type="Proteomes" id="UP000283644"/>
    </source>
</evidence>
<evidence type="ECO:0000256" key="1">
    <source>
        <dbReference type="ARBA" id="ARBA00006432"/>
    </source>
</evidence>
<dbReference type="RefSeq" id="WP_118926215.1">
    <property type="nucleotide sequence ID" value="NZ_QXGH01000019.1"/>
</dbReference>
<evidence type="ECO:0000259" key="4">
    <source>
        <dbReference type="Pfam" id="PF13193"/>
    </source>
</evidence>
<dbReference type="InterPro" id="IPR025110">
    <property type="entry name" value="AMP-bd_C"/>
</dbReference>
<dbReference type="OrthoDB" id="9803968at2"/>
<sequence length="519" mass="56761">MAEILLPYVERDPDGRALADEAGETTWAQLQDRTNRVIDVLRRAGLEQGDRVAVHSGNRREVYEIAMACLHAGYYVLQTNWNYTTDELAFVLDDSDAKVLIADDRYVDIATAARERCDDIGLFLVLGTGTDDGGPSSYEDALAEATATEPGGQVCGAAMFYTSGTTGKPKGVLSATFTPGSPVHELIETAQGVRQGLSIPEDGRVMLVGPVYHSGQWSMTVYPLLCGVTVCMIRQPDAEQILDVIDREAITNLVLNPVDFVRLLKLPEERRARFDGSSLVQAVHGGAPCAPDVKRRMIEWWGPVVTEYYGASEGGLFALSTSDEFVRKPGSVGRVLPFIELQIITEDNQVAGPREEGLIYVRHRSGADFTYHKQPEKTADAHREPGQFTLGDVGYLDEEGYLYLSDRKSEVINSGSVKIYPAEIEGVLAAHPAVDDVAVIGVPNEELGEEIKAAVKLGSGHEKSAELADELISYVADRLPDYKVPRSVDFLDELPRTDAGKLAKASLRERYWAATGRKI</sequence>
<proteinExistence type="inferred from homology"/>
<reference evidence="5 6" key="1">
    <citation type="submission" date="2018-09" db="EMBL/GenBank/DDBJ databases">
        <title>Genome sequencing of Nocardioides immobilis CCTCC AB 2017083 for comparison to Nocardioides silvaticus.</title>
        <authorList>
            <person name="Li C."/>
            <person name="Wang G."/>
        </authorList>
    </citation>
    <scope>NUCLEOTIDE SEQUENCE [LARGE SCALE GENOMIC DNA]</scope>
    <source>
        <strain evidence="5 6">CCTCC AB 2017083</strain>
    </source>
</reference>
<dbReference type="InterPro" id="IPR000873">
    <property type="entry name" value="AMP-dep_synth/lig_dom"/>
</dbReference>
<evidence type="ECO:0000259" key="3">
    <source>
        <dbReference type="Pfam" id="PF00501"/>
    </source>
</evidence>
<keyword evidence="2" id="KW-0436">Ligase</keyword>
<protein>
    <submittedName>
        <fullName evidence="5">AMP-dependent synthetase</fullName>
    </submittedName>
</protein>
<dbReference type="Gene3D" id="3.40.50.12780">
    <property type="entry name" value="N-terminal domain of ligase-like"/>
    <property type="match status" value="1"/>
</dbReference>
<organism evidence="5 6">
    <name type="scientific">Nocardioides immobilis</name>
    <dbReference type="NCBI Taxonomy" id="2049295"/>
    <lineage>
        <taxon>Bacteria</taxon>
        <taxon>Bacillati</taxon>
        <taxon>Actinomycetota</taxon>
        <taxon>Actinomycetes</taxon>
        <taxon>Propionibacteriales</taxon>
        <taxon>Nocardioidaceae</taxon>
        <taxon>Nocardioides</taxon>
    </lineage>
</organism>
<evidence type="ECO:0000256" key="2">
    <source>
        <dbReference type="ARBA" id="ARBA00022598"/>
    </source>
</evidence>
<comment type="similarity">
    <text evidence="1">Belongs to the ATP-dependent AMP-binding enzyme family.</text>
</comment>
<dbReference type="SUPFAM" id="SSF56801">
    <property type="entry name" value="Acetyl-CoA synthetase-like"/>
    <property type="match status" value="1"/>
</dbReference>
<dbReference type="GO" id="GO:0031956">
    <property type="term" value="F:medium-chain fatty acid-CoA ligase activity"/>
    <property type="evidence" value="ECO:0007669"/>
    <property type="project" value="TreeGrafter"/>
</dbReference>
<dbReference type="Gene3D" id="3.30.300.30">
    <property type="match status" value="1"/>
</dbReference>
<dbReference type="InterPro" id="IPR045851">
    <property type="entry name" value="AMP-bd_C_sf"/>
</dbReference>
<dbReference type="EMBL" id="QXGH01000019">
    <property type="protein sequence ID" value="RHW26109.1"/>
    <property type="molecule type" value="Genomic_DNA"/>
</dbReference>
<evidence type="ECO:0000313" key="5">
    <source>
        <dbReference type="EMBL" id="RHW26109.1"/>
    </source>
</evidence>
<gene>
    <name evidence="5" type="ORF">D0Z08_15815</name>
</gene>